<evidence type="ECO:0000256" key="2">
    <source>
        <dbReference type="ARBA" id="ARBA00022679"/>
    </source>
</evidence>
<dbReference type="EC" id="2.4.2.4" evidence="4"/>
<protein>
    <recommendedName>
        <fullName evidence="4">Putative thymidine phosphorylase</fullName>
        <ecNumber evidence="4">2.4.2.4</ecNumber>
    </recommendedName>
    <alternativeName>
        <fullName evidence="4">TdRPase</fullName>
    </alternativeName>
</protein>
<dbReference type="Gene3D" id="3.90.1170.30">
    <property type="entry name" value="Pyrimidine nucleoside phosphorylase-like, C-terminal domain"/>
    <property type="match status" value="1"/>
</dbReference>
<dbReference type="NCBIfam" id="NF003338">
    <property type="entry name" value="PRK04350.1"/>
    <property type="match status" value="1"/>
</dbReference>
<dbReference type="InterPro" id="IPR013466">
    <property type="entry name" value="Thymidine/AMP_Pase"/>
</dbReference>
<dbReference type="SUPFAM" id="SSF47648">
    <property type="entry name" value="Nucleoside phosphorylase/phosphoribosyltransferase N-terminal domain"/>
    <property type="match status" value="1"/>
</dbReference>
<accession>A0ABV8U6T3</accession>
<evidence type="ECO:0000259" key="5">
    <source>
        <dbReference type="SMART" id="SM00941"/>
    </source>
</evidence>
<keyword evidence="7" id="KW-1185">Reference proteome</keyword>
<dbReference type="InterPro" id="IPR017872">
    <property type="entry name" value="Pyrmidine_PPase_CS"/>
</dbReference>
<dbReference type="Pfam" id="PF02885">
    <property type="entry name" value="Glycos_trans_3N"/>
    <property type="match status" value="1"/>
</dbReference>
<dbReference type="SMART" id="SM00941">
    <property type="entry name" value="PYNP_C"/>
    <property type="match status" value="1"/>
</dbReference>
<gene>
    <name evidence="6" type="ORF">ACFO5Q_01500</name>
</gene>
<evidence type="ECO:0000256" key="4">
    <source>
        <dbReference type="HAMAP-Rule" id="MF_00703"/>
    </source>
</evidence>
<dbReference type="InterPro" id="IPR000312">
    <property type="entry name" value="Glycosyl_Trfase_fam3"/>
</dbReference>
<comment type="catalytic activity">
    <reaction evidence="3 4">
        <text>thymidine + phosphate = 2-deoxy-alpha-D-ribose 1-phosphate + thymine</text>
        <dbReference type="Rhea" id="RHEA:16037"/>
        <dbReference type="ChEBI" id="CHEBI:17748"/>
        <dbReference type="ChEBI" id="CHEBI:17821"/>
        <dbReference type="ChEBI" id="CHEBI:43474"/>
        <dbReference type="ChEBI" id="CHEBI:57259"/>
        <dbReference type="EC" id="2.4.2.4"/>
    </reaction>
</comment>
<dbReference type="SUPFAM" id="SSF54680">
    <property type="entry name" value="Pyrimidine nucleoside phosphorylase C-terminal domain"/>
    <property type="match status" value="1"/>
</dbReference>
<proteinExistence type="inferred from homology"/>
<dbReference type="InterPro" id="IPR036320">
    <property type="entry name" value="Glycosyl_Trfase_fam3_N_dom_sf"/>
</dbReference>
<dbReference type="PANTHER" id="PTHR10515:SF0">
    <property type="entry name" value="THYMIDINE PHOSPHORYLASE"/>
    <property type="match status" value="1"/>
</dbReference>
<dbReference type="InterPro" id="IPR035902">
    <property type="entry name" value="Nuc_phospho_transferase"/>
</dbReference>
<sequence>MTTSGEEGACHLGIRLKRLGINSRSDHIIYMREDCAVCRAEGFSAQARVRVDLGDRFIIATVHHVSTDLLSDGEASLSERAWALLGASEGDCISLSHPALLESLRKVRGKIYGRAFEGDDLSIIVRDLTEGRYSDVETAAFITACSARDLDGAERIALTKAMVDVGDRLEWPRTPVVDKHCIGGLPGNRTTPIVVAIVAANGLLMPKTSSRAITSPAGTADTMEVLTKVDLDLAAIRRVVESEGACLAWGGAVRLSPADDLLIRIERALDIDSDGQLVASVLSKKIAAGATHLVLDIPYGPTAKVRSLEAAEKLKASLLGVAAAFGLKAQAVLSDGTEPVGRGIGPALEARDVLSVLRCEQDAPEDLRDRAITLAGCLLEMAGCVDAGAGAACATATLDDGRAFKKFEAICMAQGGLAEPPVVKHRRAVEAAKGGRVVRIDNRRIAQVAKLLGAPDAKAAGVLMRVCVGDSVEAGALLYEMHAETTGELAYALAYVDQNPDIIAVEVN</sequence>
<dbReference type="HAMAP" id="MF_00703">
    <property type="entry name" value="Thymid_phosp_2"/>
    <property type="match status" value="1"/>
</dbReference>
<dbReference type="InterPro" id="IPR013102">
    <property type="entry name" value="PYNP_C"/>
</dbReference>
<dbReference type="SUPFAM" id="SSF52418">
    <property type="entry name" value="Nucleoside phosphorylase/phosphoribosyltransferase catalytic domain"/>
    <property type="match status" value="1"/>
</dbReference>
<reference evidence="7" key="1">
    <citation type="journal article" date="2019" name="Int. J. Syst. Evol. Microbiol.">
        <title>The Global Catalogue of Microorganisms (GCM) 10K type strain sequencing project: providing services to taxonomists for standard genome sequencing and annotation.</title>
        <authorList>
            <consortium name="The Broad Institute Genomics Platform"/>
            <consortium name="The Broad Institute Genome Sequencing Center for Infectious Disease"/>
            <person name="Wu L."/>
            <person name="Ma J."/>
        </authorList>
    </citation>
    <scope>NUCLEOTIDE SEQUENCE [LARGE SCALE GENOMIC DNA]</scope>
    <source>
        <strain evidence="7">CGMCC 1.15304</strain>
    </source>
</reference>
<organism evidence="6 7">
    <name type="scientific">Kordiimonas lipolytica</name>
    <dbReference type="NCBI Taxonomy" id="1662421"/>
    <lineage>
        <taxon>Bacteria</taxon>
        <taxon>Pseudomonadati</taxon>
        <taxon>Pseudomonadota</taxon>
        <taxon>Alphaproteobacteria</taxon>
        <taxon>Kordiimonadales</taxon>
        <taxon>Kordiimonadaceae</taxon>
        <taxon>Kordiimonas</taxon>
    </lineage>
</organism>
<dbReference type="EMBL" id="JBHSCR010000001">
    <property type="protein sequence ID" value="MFC4346518.1"/>
    <property type="molecule type" value="Genomic_DNA"/>
</dbReference>
<dbReference type="Gene3D" id="1.20.970.50">
    <property type="match status" value="1"/>
</dbReference>
<evidence type="ECO:0000313" key="6">
    <source>
        <dbReference type="EMBL" id="MFC4346518.1"/>
    </source>
</evidence>
<dbReference type="InterPro" id="IPR028579">
    <property type="entry name" value="Thym_Pase_Put"/>
</dbReference>
<dbReference type="InterPro" id="IPR017459">
    <property type="entry name" value="Glycosyl_Trfase_fam3_N_dom"/>
</dbReference>
<dbReference type="InterPro" id="IPR036566">
    <property type="entry name" value="PYNP-like_C_sf"/>
</dbReference>
<comment type="caution">
    <text evidence="6">The sequence shown here is derived from an EMBL/GenBank/DDBJ whole genome shotgun (WGS) entry which is preliminary data.</text>
</comment>
<evidence type="ECO:0000313" key="7">
    <source>
        <dbReference type="Proteomes" id="UP001595776"/>
    </source>
</evidence>
<evidence type="ECO:0000256" key="3">
    <source>
        <dbReference type="ARBA" id="ARBA00048550"/>
    </source>
</evidence>
<dbReference type="RefSeq" id="WP_068150179.1">
    <property type="nucleotide sequence ID" value="NZ_JBHSCR010000001.1"/>
</dbReference>
<keyword evidence="2 4" id="KW-0808">Transferase</keyword>
<dbReference type="PROSITE" id="PS00647">
    <property type="entry name" value="THYMID_PHOSPHORYLASE"/>
    <property type="match status" value="1"/>
</dbReference>
<dbReference type="Gene3D" id="3.40.1030.10">
    <property type="entry name" value="Nucleoside phosphorylase/phosphoribosyltransferase catalytic domain"/>
    <property type="match status" value="1"/>
</dbReference>
<comment type="similarity">
    <text evidence="4">Belongs to the thymidine/pyrimidine-nucleoside phosphorylase family. Type 2 subfamily.</text>
</comment>
<dbReference type="Pfam" id="PF00591">
    <property type="entry name" value="Glycos_transf_3"/>
    <property type="match status" value="1"/>
</dbReference>
<dbReference type="InterPro" id="IPR000053">
    <property type="entry name" value="Thymidine/pyrmidine_PPase"/>
</dbReference>
<dbReference type="NCBIfam" id="TIGR02645">
    <property type="entry name" value="ARCH_P_rylase"/>
    <property type="match status" value="1"/>
</dbReference>
<dbReference type="PANTHER" id="PTHR10515">
    <property type="entry name" value="THYMIDINE PHOSPHORYLASE"/>
    <property type="match status" value="1"/>
</dbReference>
<name>A0ABV8U6T3_9PROT</name>
<feature type="domain" description="Pyrimidine nucleoside phosphorylase C-terminal" evidence="5">
    <location>
        <begin position="436"/>
        <end position="503"/>
    </location>
</feature>
<keyword evidence="1 4" id="KW-0328">Glycosyltransferase</keyword>
<dbReference type="Proteomes" id="UP001595776">
    <property type="component" value="Unassembled WGS sequence"/>
</dbReference>
<evidence type="ECO:0000256" key="1">
    <source>
        <dbReference type="ARBA" id="ARBA00022676"/>
    </source>
</evidence>